<dbReference type="AlphaFoldDB" id="A0A939NQF1"/>
<comment type="similarity">
    <text evidence="1">Belongs to the amidase family.</text>
</comment>
<feature type="compositionally biased region" description="Low complexity" evidence="2">
    <location>
        <begin position="1"/>
        <end position="10"/>
    </location>
</feature>
<feature type="domain" description="Amidase" evidence="3">
    <location>
        <begin position="11"/>
        <end position="55"/>
    </location>
</feature>
<comment type="caution">
    <text evidence="4">The sequence shown here is derived from an EMBL/GenBank/DDBJ whole genome shotgun (WGS) entry which is preliminary data.</text>
</comment>
<dbReference type="InterPro" id="IPR036928">
    <property type="entry name" value="AS_sf"/>
</dbReference>
<evidence type="ECO:0000313" key="4">
    <source>
        <dbReference type="EMBL" id="MBO2006891.1"/>
    </source>
</evidence>
<name>A0A939NQF1_SERMA</name>
<reference evidence="4" key="1">
    <citation type="submission" date="2021-03" db="EMBL/GenBank/DDBJ databases">
        <title>Molecular epidemiology and mechanisms of colistin and carbapenem resistance in Enterobacteriaceae from clinical isolates, the environment and porcine samples in Pretoria, South Africa.</title>
        <authorList>
            <person name="Bogoshi D."/>
            <person name="Mbelle N.M."/>
            <person name="Naidoo V."/>
            <person name="Osei Sekyere J."/>
        </authorList>
    </citation>
    <scope>NUCLEOTIDE SEQUENCE</scope>
    <source>
        <strain evidence="4">C080</strain>
    </source>
</reference>
<dbReference type="InterPro" id="IPR000120">
    <property type="entry name" value="Amidase"/>
</dbReference>
<evidence type="ECO:0000256" key="1">
    <source>
        <dbReference type="ARBA" id="ARBA00009199"/>
    </source>
</evidence>
<evidence type="ECO:0000259" key="3">
    <source>
        <dbReference type="Pfam" id="PF01425"/>
    </source>
</evidence>
<dbReference type="EMBL" id="JAGETR010000069">
    <property type="protein sequence ID" value="MBO2006891.1"/>
    <property type="molecule type" value="Genomic_DNA"/>
</dbReference>
<dbReference type="PANTHER" id="PTHR11895:SF7">
    <property type="entry name" value="GLUTAMYL-TRNA(GLN) AMIDOTRANSFERASE SUBUNIT A, MITOCHONDRIAL"/>
    <property type="match status" value="1"/>
</dbReference>
<protein>
    <recommendedName>
        <fullName evidence="3">Amidase domain-containing protein</fullName>
    </recommendedName>
</protein>
<evidence type="ECO:0000256" key="2">
    <source>
        <dbReference type="SAM" id="MobiDB-lite"/>
    </source>
</evidence>
<dbReference type="Pfam" id="PF01425">
    <property type="entry name" value="Amidase"/>
    <property type="match status" value="1"/>
</dbReference>
<dbReference type="GO" id="GO:0003824">
    <property type="term" value="F:catalytic activity"/>
    <property type="evidence" value="ECO:0007669"/>
    <property type="project" value="InterPro"/>
</dbReference>
<proteinExistence type="inferred from homology"/>
<accession>A0A939NQF1</accession>
<dbReference type="SUPFAM" id="SSF75304">
    <property type="entry name" value="Amidase signature (AS) enzymes"/>
    <property type="match status" value="1"/>
</dbReference>
<dbReference type="InterPro" id="IPR023631">
    <property type="entry name" value="Amidase_dom"/>
</dbReference>
<sequence>MGRAAAAPLGGRRHVPVAPGTDTGGSVRIPAALTGAVGFKPSYGAVSTEGVFRLAQPGSRGDHRRLSRRRRRRLRGISASTLRRRQWPTSLAVRLHWVPSAFGPQDPRVVTMTEARCVLWGGCRWLPRSRRGQVRCS</sequence>
<feature type="region of interest" description="Disordered" evidence="2">
    <location>
        <begin position="1"/>
        <end position="22"/>
    </location>
</feature>
<gene>
    <name evidence="4" type="ORF">J4732_11545</name>
</gene>
<organism evidence="4">
    <name type="scientific">Serratia marcescens</name>
    <dbReference type="NCBI Taxonomy" id="615"/>
    <lineage>
        <taxon>Bacteria</taxon>
        <taxon>Pseudomonadati</taxon>
        <taxon>Pseudomonadota</taxon>
        <taxon>Gammaproteobacteria</taxon>
        <taxon>Enterobacterales</taxon>
        <taxon>Yersiniaceae</taxon>
        <taxon>Serratia</taxon>
    </lineage>
</organism>
<dbReference type="Gene3D" id="3.90.1300.10">
    <property type="entry name" value="Amidase signature (AS) domain"/>
    <property type="match status" value="1"/>
</dbReference>
<dbReference type="PANTHER" id="PTHR11895">
    <property type="entry name" value="TRANSAMIDASE"/>
    <property type="match status" value="1"/>
</dbReference>